<protein>
    <submittedName>
        <fullName evidence="1">Uncharacterized protein</fullName>
    </submittedName>
</protein>
<proteinExistence type="predicted"/>
<sequence length="51" mass="5754">MEYAGCGWMRQYSEHSSQAFQIQAHHIGDAADLGVVPNIITRHSLFMPIHT</sequence>
<accession>A0A2X0SJK8</accession>
<dbReference type="AlphaFoldDB" id="A0A2X0SJK8"/>
<name>A0A2X0SJK8_9PROT</name>
<organism evidence="1">
    <name type="scientific">Candidatus Nitrotoga fabula</name>
    <dbReference type="NCBI Taxonomy" id="2182327"/>
    <lineage>
        <taxon>Bacteria</taxon>
        <taxon>Pseudomonadati</taxon>
        <taxon>Pseudomonadota</taxon>
        <taxon>Betaproteobacteria</taxon>
        <taxon>Nitrosomonadales</taxon>
        <taxon>Gallionellaceae</taxon>
        <taxon>Candidatus Nitrotoga</taxon>
    </lineage>
</organism>
<evidence type="ECO:0000313" key="1">
    <source>
        <dbReference type="EMBL" id="SPS06026.1"/>
    </source>
</evidence>
<dbReference type="EMBL" id="LS423452">
    <property type="protein sequence ID" value="SPS06026.1"/>
    <property type="molecule type" value="Genomic_DNA"/>
</dbReference>
<reference evidence="1" key="1">
    <citation type="submission" date="2018-05" db="EMBL/GenBank/DDBJ databases">
        <authorList>
            <person name="Lanie J.A."/>
            <person name="Ng W.-L."/>
            <person name="Kazmierczak K.M."/>
            <person name="Andrzejewski T.M."/>
            <person name="Davidsen T.M."/>
            <person name="Wayne K.J."/>
            <person name="Tettelin H."/>
            <person name="Glass J.I."/>
            <person name="Rusch D."/>
            <person name="Podicherti R."/>
            <person name="Tsui H.-C.T."/>
            <person name="Winkler M.E."/>
        </authorList>
    </citation>
    <scope>NUCLEOTIDE SEQUENCE</scope>
    <source>
        <strain evidence="1">KNB</strain>
    </source>
</reference>
<gene>
    <name evidence="1" type="ORF">NITFAB_1616</name>
</gene>